<sequence length="108" mass="12271">MMRNLHLHFHVLLLAILLILGIVSARQINHRVVLRMRQTQEESRTRGTCTQMSNKCHLPDRDDQVCPADYNRDLQCPFDGSPCVLIEPKGDSSRKAEIRCGYLGIQGA</sequence>
<proteinExistence type="predicted"/>
<keyword evidence="2" id="KW-1185">Reference proteome</keyword>
<reference evidence="1 2" key="1">
    <citation type="journal article" date="2020" name="Phytopathology">
        <title>Genome Sequence Resources of Colletotrichum truncatum, C. plurivorum, C. musicola, and C. sojae: Four Species Pathogenic to Soybean (Glycine max).</title>
        <authorList>
            <person name="Rogerio F."/>
            <person name="Boufleur T.R."/>
            <person name="Ciampi-Guillardi M."/>
            <person name="Sukno S.A."/>
            <person name="Thon M.R."/>
            <person name="Massola Junior N.S."/>
            <person name="Baroncelli R."/>
        </authorList>
    </citation>
    <scope>NUCLEOTIDE SEQUENCE [LARGE SCALE GENOMIC DNA]</scope>
    <source>
        <strain evidence="1 2">CMES1059</strain>
    </source>
</reference>
<gene>
    <name evidence="1" type="ORF">CTRU02_212646</name>
</gene>
<evidence type="ECO:0000313" key="1">
    <source>
        <dbReference type="EMBL" id="KAL0931693.1"/>
    </source>
</evidence>
<evidence type="ECO:0000313" key="2">
    <source>
        <dbReference type="Proteomes" id="UP000805649"/>
    </source>
</evidence>
<comment type="caution">
    <text evidence="1">The sequence shown here is derived from an EMBL/GenBank/DDBJ whole genome shotgun (WGS) entry which is preliminary data.</text>
</comment>
<accession>A0ACC3YIG8</accession>
<protein>
    <submittedName>
        <fullName evidence="1">Uncharacterized protein</fullName>
    </submittedName>
</protein>
<name>A0ACC3YIG8_COLTU</name>
<organism evidence="1 2">
    <name type="scientific">Colletotrichum truncatum</name>
    <name type="common">Anthracnose fungus</name>
    <name type="synonym">Colletotrichum capsici</name>
    <dbReference type="NCBI Taxonomy" id="5467"/>
    <lineage>
        <taxon>Eukaryota</taxon>
        <taxon>Fungi</taxon>
        <taxon>Dikarya</taxon>
        <taxon>Ascomycota</taxon>
        <taxon>Pezizomycotina</taxon>
        <taxon>Sordariomycetes</taxon>
        <taxon>Hypocreomycetidae</taxon>
        <taxon>Glomerellales</taxon>
        <taxon>Glomerellaceae</taxon>
        <taxon>Colletotrichum</taxon>
        <taxon>Colletotrichum truncatum species complex</taxon>
    </lineage>
</organism>
<dbReference type="EMBL" id="VUJX02000009">
    <property type="protein sequence ID" value="KAL0931693.1"/>
    <property type="molecule type" value="Genomic_DNA"/>
</dbReference>
<dbReference type="Proteomes" id="UP000805649">
    <property type="component" value="Unassembled WGS sequence"/>
</dbReference>